<evidence type="ECO:0000313" key="3">
    <source>
        <dbReference type="Proteomes" id="UP000075714"/>
    </source>
</evidence>
<organism evidence="2 3">
    <name type="scientific">Gonium pectorale</name>
    <name type="common">Green alga</name>
    <dbReference type="NCBI Taxonomy" id="33097"/>
    <lineage>
        <taxon>Eukaryota</taxon>
        <taxon>Viridiplantae</taxon>
        <taxon>Chlorophyta</taxon>
        <taxon>core chlorophytes</taxon>
        <taxon>Chlorophyceae</taxon>
        <taxon>CS clade</taxon>
        <taxon>Chlamydomonadales</taxon>
        <taxon>Volvocaceae</taxon>
        <taxon>Gonium</taxon>
    </lineage>
</organism>
<dbReference type="AlphaFoldDB" id="A0A150G623"/>
<feature type="compositionally biased region" description="Low complexity" evidence="1">
    <location>
        <begin position="24"/>
        <end position="36"/>
    </location>
</feature>
<keyword evidence="3" id="KW-1185">Reference proteome</keyword>
<dbReference type="EMBL" id="LSYV01000057">
    <property type="protein sequence ID" value="KXZ45281.1"/>
    <property type="molecule type" value="Genomic_DNA"/>
</dbReference>
<proteinExistence type="predicted"/>
<feature type="compositionally biased region" description="Polar residues" evidence="1">
    <location>
        <begin position="102"/>
        <end position="121"/>
    </location>
</feature>
<accession>A0A150G623</accession>
<evidence type="ECO:0000313" key="2">
    <source>
        <dbReference type="EMBL" id="KXZ45281.1"/>
    </source>
</evidence>
<feature type="compositionally biased region" description="Low complexity" evidence="1">
    <location>
        <begin position="133"/>
        <end position="157"/>
    </location>
</feature>
<comment type="caution">
    <text evidence="2">The sequence shown here is derived from an EMBL/GenBank/DDBJ whole genome shotgun (WGS) entry which is preliminary data.</text>
</comment>
<dbReference type="OrthoDB" id="532944at2759"/>
<name>A0A150G623_GONPE</name>
<dbReference type="Proteomes" id="UP000075714">
    <property type="component" value="Unassembled WGS sequence"/>
</dbReference>
<feature type="region of interest" description="Disordered" evidence="1">
    <location>
        <begin position="1"/>
        <end position="184"/>
    </location>
</feature>
<evidence type="ECO:0000256" key="1">
    <source>
        <dbReference type="SAM" id="MobiDB-lite"/>
    </source>
</evidence>
<sequence>MLSWRDDEDVFSKKSPLTKAGSLTRPAATTTAPRAASLRKTDEPTSSRKSMDVGSPGSLGKSNSLLRGPGNAAEGSIGSEGWWHHMDHSQMNEPAEVEHNKSAAQSAGFTPQYGVTGQSRSLWAEEPAPPAQQPASQPAAQAFATTPAAAPASTPAAAPAPAPASVPDAPVPSGDTATTVAEPAPSVTATVAGAVSSGGGSGATVQPGTAGWWTHMDNSILNQLAEAAPPPPGAVRVGERVMGGGFTPQFNVAGGNAYGSIFDRQPPLPQPQTAADVEAAERQVDAWAPFNEGQGCAQALAAVAEDDWTGFSSAPKVA</sequence>
<gene>
    <name evidence="2" type="ORF">GPECTOR_56g377</name>
</gene>
<feature type="compositionally biased region" description="Basic and acidic residues" evidence="1">
    <location>
        <begin position="82"/>
        <end position="101"/>
    </location>
</feature>
<reference evidence="3" key="1">
    <citation type="journal article" date="2016" name="Nat. Commun.">
        <title>The Gonium pectorale genome demonstrates co-option of cell cycle regulation during the evolution of multicellularity.</title>
        <authorList>
            <person name="Hanschen E.R."/>
            <person name="Marriage T.N."/>
            <person name="Ferris P.J."/>
            <person name="Hamaji T."/>
            <person name="Toyoda A."/>
            <person name="Fujiyama A."/>
            <person name="Neme R."/>
            <person name="Noguchi H."/>
            <person name="Minakuchi Y."/>
            <person name="Suzuki M."/>
            <person name="Kawai-Toyooka H."/>
            <person name="Smith D.R."/>
            <person name="Sparks H."/>
            <person name="Anderson J."/>
            <person name="Bakaric R."/>
            <person name="Luria V."/>
            <person name="Karger A."/>
            <person name="Kirschner M.W."/>
            <person name="Durand P.M."/>
            <person name="Michod R.E."/>
            <person name="Nozaki H."/>
            <person name="Olson B.J."/>
        </authorList>
    </citation>
    <scope>NUCLEOTIDE SEQUENCE [LARGE SCALE GENOMIC DNA]</scope>
    <source>
        <strain evidence="3">NIES-2863</strain>
    </source>
</reference>
<protein>
    <submittedName>
        <fullName evidence="2">Uncharacterized protein</fullName>
    </submittedName>
</protein>
<feature type="compositionally biased region" description="Basic and acidic residues" evidence="1">
    <location>
        <begin position="39"/>
        <end position="51"/>
    </location>
</feature>